<dbReference type="PANTHER" id="PTHR42718">
    <property type="entry name" value="MAJOR FACILITATOR SUPERFAMILY MULTIDRUG TRANSPORTER MFSC"/>
    <property type="match status" value="1"/>
</dbReference>
<dbReference type="AlphaFoldDB" id="A0A4V2Y984"/>
<comment type="subcellular location">
    <subcellularLocation>
        <location evidence="1">Cell membrane</location>
        <topology evidence="1">Multi-pass membrane protein</topology>
    </subcellularLocation>
</comment>
<feature type="transmembrane region" description="Helical" evidence="7">
    <location>
        <begin position="401"/>
        <end position="418"/>
    </location>
</feature>
<feature type="transmembrane region" description="Helical" evidence="7">
    <location>
        <begin position="334"/>
        <end position="352"/>
    </location>
</feature>
<dbReference type="RefSeq" id="WP_132600569.1">
    <property type="nucleotide sequence ID" value="NZ_SMKO01000127.1"/>
</dbReference>
<dbReference type="PANTHER" id="PTHR42718:SF9">
    <property type="entry name" value="MAJOR FACILITATOR SUPERFAMILY MULTIDRUG TRANSPORTER MFSC"/>
    <property type="match status" value="1"/>
</dbReference>
<feature type="transmembrane region" description="Helical" evidence="7">
    <location>
        <begin position="218"/>
        <end position="241"/>
    </location>
</feature>
<dbReference type="InterPro" id="IPR020846">
    <property type="entry name" value="MFS_dom"/>
</dbReference>
<evidence type="ECO:0000256" key="2">
    <source>
        <dbReference type="ARBA" id="ARBA00022448"/>
    </source>
</evidence>
<name>A0A4V2Y984_9ACTN</name>
<reference evidence="9 10" key="1">
    <citation type="submission" date="2019-03" db="EMBL/GenBank/DDBJ databases">
        <title>Draft genome sequences of novel Actinobacteria.</title>
        <authorList>
            <person name="Sahin N."/>
            <person name="Ay H."/>
            <person name="Saygin H."/>
        </authorList>
    </citation>
    <scope>NUCLEOTIDE SEQUENCE [LARGE SCALE GENOMIC DNA]</scope>
    <source>
        <strain evidence="9 10">KC310</strain>
    </source>
</reference>
<evidence type="ECO:0000256" key="7">
    <source>
        <dbReference type="SAM" id="Phobius"/>
    </source>
</evidence>
<organism evidence="9 10">
    <name type="scientific">Nonomuraea deserti</name>
    <dbReference type="NCBI Taxonomy" id="1848322"/>
    <lineage>
        <taxon>Bacteria</taxon>
        <taxon>Bacillati</taxon>
        <taxon>Actinomycetota</taxon>
        <taxon>Actinomycetes</taxon>
        <taxon>Streptosporangiales</taxon>
        <taxon>Streptosporangiaceae</taxon>
        <taxon>Nonomuraea</taxon>
    </lineage>
</organism>
<feature type="transmembrane region" description="Helical" evidence="7">
    <location>
        <begin position="302"/>
        <end position="322"/>
    </location>
</feature>
<evidence type="ECO:0000313" key="10">
    <source>
        <dbReference type="Proteomes" id="UP000295258"/>
    </source>
</evidence>
<keyword evidence="10" id="KW-1185">Reference proteome</keyword>
<feature type="transmembrane region" description="Helical" evidence="7">
    <location>
        <begin position="129"/>
        <end position="150"/>
    </location>
</feature>
<dbReference type="CDD" id="cd17504">
    <property type="entry name" value="MFS_MMR_MDR_like"/>
    <property type="match status" value="1"/>
</dbReference>
<dbReference type="InterPro" id="IPR036259">
    <property type="entry name" value="MFS_trans_sf"/>
</dbReference>
<evidence type="ECO:0000256" key="4">
    <source>
        <dbReference type="ARBA" id="ARBA00022989"/>
    </source>
</evidence>
<accession>A0A4V2Y984</accession>
<feature type="transmembrane region" description="Helical" evidence="7">
    <location>
        <begin position="99"/>
        <end position="117"/>
    </location>
</feature>
<dbReference type="Gene3D" id="1.20.1250.20">
    <property type="entry name" value="MFS general substrate transporter like domains"/>
    <property type="match status" value="1"/>
</dbReference>
<comment type="caution">
    <text evidence="9">The sequence shown here is derived from an EMBL/GenBank/DDBJ whole genome shotgun (WGS) entry which is preliminary data.</text>
</comment>
<evidence type="ECO:0000256" key="3">
    <source>
        <dbReference type="ARBA" id="ARBA00022692"/>
    </source>
</evidence>
<gene>
    <name evidence="9" type="ORF">E1292_33750</name>
</gene>
<keyword evidence="5 7" id="KW-0472">Membrane</keyword>
<dbReference type="Proteomes" id="UP000295258">
    <property type="component" value="Unassembled WGS sequence"/>
</dbReference>
<feature type="transmembrane region" description="Helical" evidence="7">
    <location>
        <begin position="42"/>
        <end position="63"/>
    </location>
</feature>
<feature type="transmembrane region" description="Helical" evidence="7">
    <location>
        <begin position="430"/>
        <end position="451"/>
    </location>
</feature>
<dbReference type="EMBL" id="SMKO01000127">
    <property type="protein sequence ID" value="TDC98865.1"/>
    <property type="molecule type" value="Genomic_DNA"/>
</dbReference>
<dbReference type="Gene3D" id="1.20.1720.10">
    <property type="entry name" value="Multidrug resistance protein D"/>
    <property type="match status" value="1"/>
</dbReference>
<keyword evidence="3 7" id="KW-0812">Transmembrane</keyword>
<keyword evidence="4 7" id="KW-1133">Transmembrane helix</keyword>
<proteinExistence type="predicted"/>
<dbReference type="Pfam" id="PF07690">
    <property type="entry name" value="MFS_1"/>
    <property type="match status" value="1"/>
</dbReference>
<protein>
    <submittedName>
        <fullName evidence="9">MFS transporter</fullName>
    </submittedName>
</protein>
<dbReference type="InterPro" id="IPR011701">
    <property type="entry name" value="MFS"/>
</dbReference>
<feature type="transmembrane region" description="Helical" evidence="7">
    <location>
        <begin position="162"/>
        <end position="181"/>
    </location>
</feature>
<dbReference type="SUPFAM" id="SSF103473">
    <property type="entry name" value="MFS general substrate transporter"/>
    <property type="match status" value="1"/>
</dbReference>
<evidence type="ECO:0000256" key="1">
    <source>
        <dbReference type="ARBA" id="ARBA00004651"/>
    </source>
</evidence>
<feature type="region of interest" description="Disordered" evidence="6">
    <location>
        <begin position="456"/>
        <end position="483"/>
    </location>
</feature>
<evidence type="ECO:0000256" key="5">
    <source>
        <dbReference type="ARBA" id="ARBA00023136"/>
    </source>
</evidence>
<feature type="transmembrane region" description="Helical" evidence="7">
    <location>
        <begin position="193"/>
        <end position="212"/>
    </location>
</feature>
<dbReference type="GO" id="GO:0005886">
    <property type="term" value="C:plasma membrane"/>
    <property type="evidence" value="ECO:0007669"/>
    <property type="project" value="UniProtKB-SubCell"/>
</dbReference>
<feature type="transmembrane region" description="Helical" evidence="7">
    <location>
        <begin position="358"/>
        <end position="381"/>
    </location>
</feature>
<evidence type="ECO:0000259" key="8">
    <source>
        <dbReference type="PROSITE" id="PS50850"/>
    </source>
</evidence>
<feature type="transmembrane region" description="Helical" evidence="7">
    <location>
        <begin position="262"/>
        <end position="282"/>
    </location>
</feature>
<evidence type="ECO:0000313" key="9">
    <source>
        <dbReference type="EMBL" id="TDC98865.1"/>
    </source>
</evidence>
<keyword evidence="2" id="KW-0813">Transport</keyword>
<dbReference type="GO" id="GO:0022857">
    <property type="term" value="F:transmembrane transporter activity"/>
    <property type="evidence" value="ECO:0007669"/>
    <property type="project" value="InterPro"/>
</dbReference>
<evidence type="ECO:0000256" key="6">
    <source>
        <dbReference type="SAM" id="MobiDB-lite"/>
    </source>
</evidence>
<feature type="transmembrane region" description="Helical" evidence="7">
    <location>
        <begin position="75"/>
        <end position="93"/>
    </location>
</feature>
<feature type="domain" description="Major facilitator superfamily (MFS) profile" evidence="8">
    <location>
        <begin position="9"/>
        <end position="456"/>
    </location>
</feature>
<dbReference type="PROSITE" id="PS50850">
    <property type="entry name" value="MFS"/>
    <property type="match status" value="1"/>
</dbReference>
<sequence length="483" mass="48975">MRSTTLRSTFLVLAAGCATFAMLQSLITPVLATIQAELRTTQNTVTWVMTANLLSAAVFTPILGRVGDTAGKKRALVAVLLALVAGSLLAALAPDITVLIAARALQGVAGAVFPLSYGIIRDEYPPERVAAGVGGISAVIAAGGGLGIVLAGPIVETLGHTWLFWIPMIIGGGAALATHLLIPDSPPRQATHFNRPAALLLSAWLVSLLLAISKGPEWGWTSPAILGLLITAIAATAAWIATELRSPHPLIDMRMMRLPAVWTTNLVALLFGAGQFALFAFLPQFVQTPGSAGYGFGADVTQAGLLLLPMLATMFAAGLTSGRIEPFFSSKTQLATGSALSVLALAAFTVAHDASWQVALMAAVFGAGLGLAMSSMTNVIVTSVPADRTGVAGGMNANIRTIGGAIGVAVVGSIITATPQPSGLPHESGYTSGFLVLAGVSLAAVAAALIVPSSRRTSRASTGGGTPDPGHPPAASPAPTHGS</sequence>